<accession>A0A930YCY1</accession>
<organism evidence="1 2">
    <name type="scientific">Nocardioides acrostichi</name>
    <dbReference type="NCBI Taxonomy" id="2784339"/>
    <lineage>
        <taxon>Bacteria</taxon>
        <taxon>Bacillati</taxon>
        <taxon>Actinomycetota</taxon>
        <taxon>Actinomycetes</taxon>
        <taxon>Propionibacteriales</taxon>
        <taxon>Nocardioidaceae</taxon>
        <taxon>Nocardioides</taxon>
    </lineage>
</organism>
<dbReference type="EMBL" id="JADIVZ010000017">
    <property type="protein sequence ID" value="MBF4163973.1"/>
    <property type="molecule type" value="Genomic_DNA"/>
</dbReference>
<dbReference type="InterPro" id="IPR036913">
    <property type="entry name" value="YegP-like_sf"/>
</dbReference>
<keyword evidence="2" id="KW-1185">Reference proteome</keyword>
<protein>
    <recommendedName>
        <fullName evidence="3">DUF1508 domain-containing protein</fullName>
    </recommendedName>
</protein>
<dbReference type="Proteomes" id="UP000656804">
    <property type="component" value="Unassembled WGS sequence"/>
</dbReference>
<gene>
    <name evidence="1" type="ORF">ISG29_20075</name>
</gene>
<evidence type="ECO:0000313" key="1">
    <source>
        <dbReference type="EMBL" id="MBF4163973.1"/>
    </source>
</evidence>
<comment type="caution">
    <text evidence="1">The sequence shown here is derived from an EMBL/GenBank/DDBJ whole genome shotgun (WGS) entry which is preliminary data.</text>
</comment>
<dbReference type="Gene3D" id="2.30.29.80">
    <property type="match status" value="1"/>
</dbReference>
<sequence length="100" mass="10846">MTRVRPTWWLYAANNKLVAWAGESFYSTSNAQRAAAAFKAGAKTARYEVYKDLGGDYRWRAWRGSDKVAASGEAFSSEWASRSAAENVRDNAGSATGAAA</sequence>
<dbReference type="SUPFAM" id="SSF160113">
    <property type="entry name" value="YegP-like"/>
    <property type="match status" value="2"/>
</dbReference>
<reference evidence="1" key="1">
    <citation type="submission" date="2020-11" db="EMBL/GenBank/DDBJ databases">
        <title>Nocardioides sp. CBS4Y-1, whole genome shotgun sequence.</title>
        <authorList>
            <person name="Tuo L."/>
        </authorList>
    </citation>
    <scope>NUCLEOTIDE SEQUENCE</scope>
    <source>
        <strain evidence="1">CBS4Y-1</strain>
    </source>
</reference>
<evidence type="ECO:0000313" key="2">
    <source>
        <dbReference type="Proteomes" id="UP000656804"/>
    </source>
</evidence>
<proteinExistence type="predicted"/>
<name>A0A930YCY1_9ACTN</name>
<evidence type="ECO:0008006" key="3">
    <source>
        <dbReference type="Google" id="ProtNLM"/>
    </source>
</evidence>
<dbReference type="AlphaFoldDB" id="A0A930YCY1"/>